<dbReference type="EMBL" id="JACJTA010000176">
    <property type="protein sequence ID" value="MBD2609595.1"/>
    <property type="molecule type" value="Genomic_DNA"/>
</dbReference>
<reference evidence="1 2" key="1">
    <citation type="journal article" date="2020" name="ISME J.">
        <title>Comparative genomics reveals insights into cyanobacterial evolution and habitat adaptation.</title>
        <authorList>
            <person name="Chen M.Y."/>
            <person name="Teng W.K."/>
            <person name="Zhao L."/>
            <person name="Hu C.X."/>
            <person name="Zhou Y.K."/>
            <person name="Han B.P."/>
            <person name="Song L.R."/>
            <person name="Shu W.S."/>
        </authorList>
    </citation>
    <scope>NUCLEOTIDE SEQUENCE [LARGE SCALE GENOMIC DNA]</scope>
    <source>
        <strain evidence="1 2">FACHB-248</strain>
    </source>
</reference>
<evidence type="ECO:0008006" key="3">
    <source>
        <dbReference type="Google" id="ProtNLM"/>
    </source>
</evidence>
<proteinExistence type="predicted"/>
<keyword evidence="2" id="KW-1185">Reference proteome</keyword>
<gene>
    <name evidence="1" type="ORF">H6G81_35175</name>
</gene>
<comment type="caution">
    <text evidence="1">The sequence shown here is derived from an EMBL/GenBank/DDBJ whole genome shotgun (WGS) entry which is preliminary data.</text>
</comment>
<protein>
    <recommendedName>
        <fullName evidence="3">CpcB</fullName>
    </recommendedName>
</protein>
<dbReference type="Proteomes" id="UP000660380">
    <property type="component" value="Unassembled WGS sequence"/>
</dbReference>
<sequence length="68" mass="7451">MSKPFNPNLYGATLRACEESGVPENLTYKAAVIIASDDAGKPDLGRTPEDQEVVKQVLPYLQSSRRSQ</sequence>
<dbReference type="RefSeq" id="WP_038296699.1">
    <property type="nucleotide sequence ID" value="NZ_JACJTA010000176.1"/>
</dbReference>
<evidence type="ECO:0000313" key="1">
    <source>
        <dbReference type="EMBL" id="MBD2609595.1"/>
    </source>
</evidence>
<organism evidence="1 2">
    <name type="scientific">Scytonema hofmannii FACHB-248</name>
    <dbReference type="NCBI Taxonomy" id="1842502"/>
    <lineage>
        <taxon>Bacteria</taxon>
        <taxon>Bacillati</taxon>
        <taxon>Cyanobacteriota</taxon>
        <taxon>Cyanophyceae</taxon>
        <taxon>Nostocales</taxon>
        <taxon>Scytonemataceae</taxon>
        <taxon>Scytonema</taxon>
    </lineage>
</organism>
<accession>A0ABR8H2Z3</accession>
<evidence type="ECO:0000313" key="2">
    <source>
        <dbReference type="Proteomes" id="UP000660380"/>
    </source>
</evidence>
<name>A0ABR8H2Z3_9CYAN</name>